<dbReference type="SUPFAM" id="SSF53474">
    <property type="entry name" value="alpha/beta-Hydrolases"/>
    <property type="match status" value="1"/>
</dbReference>
<organism evidence="2 3">
    <name type="scientific">Paraburkholderia dioscoreae</name>
    <dbReference type="NCBI Taxonomy" id="2604047"/>
    <lineage>
        <taxon>Bacteria</taxon>
        <taxon>Pseudomonadati</taxon>
        <taxon>Pseudomonadota</taxon>
        <taxon>Betaproteobacteria</taxon>
        <taxon>Burkholderiales</taxon>
        <taxon>Burkholderiaceae</taxon>
        <taxon>Paraburkholderia</taxon>
    </lineage>
</organism>
<evidence type="ECO:0000259" key="1">
    <source>
        <dbReference type="Pfam" id="PF12697"/>
    </source>
</evidence>
<dbReference type="EMBL" id="LR699554">
    <property type="protein sequence ID" value="VVD32686.1"/>
    <property type="molecule type" value="Genomic_DNA"/>
</dbReference>
<evidence type="ECO:0000313" key="3">
    <source>
        <dbReference type="Proteomes" id="UP000325811"/>
    </source>
</evidence>
<accession>A0A5Q4ZLJ9</accession>
<dbReference type="PANTHER" id="PTHR43689:SF8">
    <property type="entry name" value="ALPHA_BETA-HYDROLASES SUPERFAMILY PROTEIN"/>
    <property type="match status" value="1"/>
</dbReference>
<proteinExistence type="predicted"/>
<name>A0A5Q4ZLJ9_9BURK</name>
<sequence length="115" mass="13089">MKAYVRGAIAREIPDHELAPYVTPWLGATGQAAFYRHIAQMHQRYTDEVEARYPQLRCPVQILWGEEDQWIPLARGRQLAAAMPEARFQPVPKAGHLMQEDAPEAIVAAALRWLD</sequence>
<dbReference type="AlphaFoldDB" id="A0A5Q4ZLJ9"/>
<protein>
    <recommendedName>
        <fullName evidence="1">AB hydrolase-1 domain-containing protein</fullName>
    </recommendedName>
</protein>
<dbReference type="InterPro" id="IPR029058">
    <property type="entry name" value="AB_hydrolase_fold"/>
</dbReference>
<evidence type="ECO:0000313" key="2">
    <source>
        <dbReference type="EMBL" id="VVD32686.1"/>
    </source>
</evidence>
<dbReference type="InterPro" id="IPR000073">
    <property type="entry name" value="AB_hydrolase_1"/>
</dbReference>
<dbReference type="Proteomes" id="UP000325811">
    <property type="component" value="Chromosome II"/>
</dbReference>
<reference evidence="2 3" key="1">
    <citation type="submission" date="2019-08" db="EMBL/GenBank/DDBJ databases">
        <authorList>
            <person name="Herpell B J."/>
        </authorList>
    </citation>
    <scope>NUCLEOTIDE SEQUENCE [LARGE SCALE GENOMIC DNA]</scope>
    <source>
        <strain evidence="3">Msb3</strain>
    </source>
</reference>
<dbReference type="PANTHER" id="PTHR43689">
    <property type="entry name" value="HYDROLASE"/>
    <property type="match status" value="1"/>
</dbReference>
<dbReference type="Pfam" id="PF12697">
    <property type="entry name" value="Abhydrolase_6"/>
    <property type="match status" value="1"/>
</dbReference>
<dbReference type="KEGG" id="pdio:PDMSB3_1395.1"/>
<feature type="domain" description="AB hydrolase-1" evidence="1">
    <location>
        <begin position="24"/>
        <end position="109"/>
    </location>
</feature>
<dbReference type="Gene3D" id="3.40.50.1820">
    <property type="entry name" value="alpha/beta hydrolase"/>
    <property type="match status" value="1"/>
</dbReference>
<keyword evidence="3" id="KW-1185">Reference proteome</keyword>
<gene>
    <name evidence="2" type="ORF">PDMSB3_1395</name>
</gene>